<feature type="region of interest" description="Disordered" evidence="1">
    <location>
        <begin position="21"/>
        <end position="48"/>
    </location>
</feature>
<protein>
    <submittedName>
        <fullName evidence="2">Uncharacterized protein</fullName>
    </submittedName>
</protein>
<organism evidence="2 3">
    <name type="scientific">Triparma retinervis</name>
    <dbReference type="NCBI Taxonomy" id="2557542"/>
    <lineage>
        <taxon>Eukaryota</taxon>
        <taxon>Sar</taxon>
        <taxon>Stramenopiles</taxon>
        <taxon>Ochrophyta</taxon>
        <taxon>Bolidophyceae</taxon>
        <taxon>Parmales</taxon>
        <taxon>Triparmaceae</taxon>
        <taxon>Triparma</taxon>
    </lineage>
</organism>
<evidence type="ECO:0000313" key="2">
    <source>
        <dbReference type="EMBL" id="GMH54486.1"/>
    </source>
</evidence>
<reference evidence="2" key="1">
    <citation type="submission" date="2022-07" db="EMBL/GenBank/DDBJ databases">
        <title>Genome analysis of Parmales, a sister group of diatoms, reveals the evolutionary specialization of diatoms from phago-mixotrophs to photoautotrophs.</title>
        <authorList>
            <person name="Ban H."/>
            <person name="Sato S."/>
            <person name="Yoshikawa S."/>
            <person name="Kazumasa Y."/>
            <person name="Nakamura Y."/>
            <person name="Ichinomiya M."/>
            <person name="Saitoh K."/>
            <person name="Sato N."/>
            <person name="Blanc-Mathieu R."/>
            <person name="Endo H."/>
            <person name="Kuwata A."/>
            <person name="Ogata H."/>
        </authorList>
    </citation>
    <scope>NUCLEOTIDE SEQUENCE</scope>
</reference>
<dbReference type="AlphaFoldDB" id="A0A9W6ZKH0"/>
<proteinExistence type="predicted"/>
<name>A0A9W6ZKH0_9STRA</name>
<sequence>EKSQNAVLLALTDKVDALTRQGSTKRSFGGGQRNGDSPKKRKKKNFVDPDIYKEEAEAIQKEFSEVRKDFETGAITSGKRDELRAAIRQRYRHFMTNPTF</sequence>
<evidence type="ECO:0000313" key="3">
    <source>
        <dbReference type="Proteomes" id="UP001165082"/>
    </source>
</evidence>
<keyword evidence="3" id="KW-1185">Reference proteome</keyword>
<feature type="non-terminal residue" evidence="2">
    <location>
        <position position="1"/>
    </location>
</feature>
<evidence type="ECO:0000256" key="1">
    <source>
        <dbReference type="SAM" id="MobiDB-lite"/>
    </source>
</evidence>
<comment type="caution">
    <text evidence="2">The sequence shown here is derived from an EMBL/GenBank/DDBJ whole genome shotgun (WGS) entry which is preliminary data.</text>
</comment>
<gene>
    <name evidence="2" type="ORF">TrRE_jg13126</name>
</gene>
<dbReference type="Proteomes" id="UP001165082">
    <property type="component" value="Unassembled WGS sequence"/>
</dbReference>
<dbReference type="EMBL" id="BRXZ01006048">
    <property type="protein sequence ID" value="GMH54486.1"/>
    <property type="molecule type" value="Genomic_DNA"/>
</dbReference>
<accession>A0A9W6ZKH0</accession>